<dbReference type="InterPro" id="IPR006976">
    <property type="entry name" value="VanZ-like"/>
</dbReference>
<comment type="caution">
    <text evidence="3">The sequence shown here is derived from an EMBL/GenBank/DDBJ whole genome shotgun (WGS) entry which is preliminary data.</text>
</comment>
<dbReference type="PANTHER" id="PTHR36834">
    <property type="entry name" value="MEMBRANE PROTEIN-RELATED"/>
    <property type="match status" value="1"/>
</dbReference>
<evidence type="ECO:0000259" key="2">
    <source>
        <dbReference type="Pfam" id="PF04892"/>
    </source>
</evidence>
<feature type="transmembrane region" description="Helical" evidence="1">
    <location>
        <begin position="129"/>
        <end position="149"/>
    </location>
</feature>
<feature type="transmembrane region" description="Helical" evidence="1">
    <location>
        <begin position="63"/>
        <end position="84"/>
    </location>
</feature>
<feature type="domain" description="VanZ-like" evidence="2">
    <location>
        <begin position="22"/>
        <end position="140"/>
    </location>
</feature>
<sequence length="175" mass="18218">MQRVVQTRTIAWARPAGVVLTALYLAVVAWFLLRPQSATWVAAGNFTPLHTIRADLALGPSEAWRPLGGGLLLLAPLGVLLPLAGGRVDVLGAASFARTVFAGLMVSFALQVVRTWFGGHLFDVDAVLLNATGVAIAHLAVVPGGRALLRRCGYGPTVVPAQGPTPTISRVGVAP</sequence>
<name>A0ABT1Q140_9ACTN</name>
<dbReference type="InterPro" id="IPR053150">
    <property type="entry name" value="Teicoplanin_resist-assoc"/>
</dbReference>
<protein>
    <submittedName>
        <fullName evidence="3">VanZ family protein</fullName>
    </submittedName>
</protein>
<evidence type="ECO:0000313" key="4">
    <source>
        <dbReference type="Proteomes" id="UP001057702"/>
    </source>
</evidence>
<feature type="transmembrane region" description="Helical" evidence="1">
    <location>
        <begin position="12"/>
        <end position="33"/>
    </location>
</feature>
<evidence type="ECO:0000256" key="1">
    <source>
        <dbReference type="SAM" id="Phobius"/>
    </source>
</evidence>
<keyword evidence="1" id="KW-0812">Transmembrane</keyword>
<dbReference type="Proteomes" id="UP001057702">
    <property type="component" value="Unassembled WGS sequence"/>
</dbReference>
<dbReference type="EMBL" id="JANFNG010000014">
    <property type="protein sequence ID" value="MCQ4082505.1"/>
    <property type="molecule type" value="Genomic_DNA"/>
</dbReference>
<feature type="transmembrane region" description="Helical" evidence="1">
    <location>
        <begin position="96"/>
        <end position="117"/>
    </location>
</feature>
<keyword evidence="4" id="KW-1185">Reference proteome</keyword>
<dbReference type="RefSeq" id="WP_255921418.1">
    <property type="nucleotide sequence ID" value="NZ_JANFNG010000014.1"/>
</dbReference>
<organism evidence="3 4">
    <name type="scientific">Streptomyces humicola</name>
    <dbReference type="NCBI Taxonomy" id="2953240"/>
    <lineage>
        <taxon>Bacteria</taxon>
        <taxon>Bacillati</taxon>
        <taxon>Actinomycetota</taxon>
        <taxon>Actinomycetes</taxon>
        <taxon>Kitasatosporales</taxon>
        <taxon>Streptomycetaceae</taxon>
        <taxon>Streptomyces</taxon>
    </lineage>
</organism>
<proteinExistence type="predicted"/>
<dbReference type="Pfam" id="PF04892">
    <property type="entry name" value="VanZ"/>
    <property type="match status" value="1"/>
</dbReference>
<gene>
    <name evidence="3" type="ORF">NGB36_18330</name>
</gene>
<keyword evidence="1" id="KW-0472">Membrane</keyword>
<keyword evidence="1" id="KW-1133">Transmembrane helix</keyword>
<accession>A0ABT1Q140</accession>
<reference evidence="3" key="1">
    <citation type="submission" date="2022-06" db="EMBL/GenBank/DDBJ databases">
        <title>Draft genome sequence of Streptomyces sp. RB6PN25 isolated from peat swamp forest in Thailand.</title>
        <authorList>
            <person name="Duangmal K."/>
            <person name="Klaysubun C."/>
        </authorList>
    </citation>
    <scope>NUCLEOTIDE SEQUENCE</scope>
    <source>
        <strain evidence="3">RB6PN25</strain>
    </source>
</reference>
<evidence type="ECO:0000313" key="3">
    <source>
        <dbReference type="EMBL" id="MCQ4082505.1"/>
    </source>
</evidence>
<dbReference type="PANTHER" id="PTHR36834:SF1">
    <property type="entry name" value="INTEGRAL MEMBRANE PROTEIN"/>
    <property type="match status" value="1"/>
</dbReference>